<protein>
    <submittedName>
        <fullName evidence="4">CAAX amino terminal protease</fullName>
    </submittedName>
</protein>
<proteinExistence type="predicted"/>
<feature type="domain" description="CAAX prenyl protease 2/Lysostaphin resistance protein A-like" evidence="3">
    <location>
        <begin position="252"/>
        <end position="335"/>
    </location>
</feature>
<accession>A0A2V0NZJ2</accession>
<feature type="transmembrane region" description="Helical" evidence="2">
    <location>
        <begin position="332"/>
        <end position="351"/>
    </location>
</feature>
<sequence length="360" mass="37597">MALMAAAQHRAALAPPPLPHAAWGAAARLAAPRPPCSRRRTGRLACRAERRPQQEQQQQQQRRGWRAPPKGSSASSSAPAGPGDAWAPFDPKAYDQPWSVPWGLGTVAGTMAAWAAAFVATAFIAAPALYTAATGARVWDLGPAQQADFALWSEVLELGVTAGLLWFVTSRHPKEDLESQRLFNFSPANPFAPGRGWLAWGLAGVAAAPLVVGAAAVALSAVGYEDAVAGGRGTVDGVAAMLTVDLPTYARLIAVTGILAPLLEETLFRGFLLTSLSSYMSTPAAIFASSLAFGVAHLSLRDLPVLVALGCLLGALYVRSRNLLTPMLVHGAWNSGVLTLLFALAAAGVDVQQLLKEGGL</sequence>
<dbReference type="EMBL" id="BDRX01000037">
    <property type="protein sequence ID" value="GBF93044.1"/>
    <property type="molecule type" value="Genomic_DNA"/>
</dbReference>
<dbReference type="STRING" id="307507.A0A2V0NZJ2"/>
<feature type="transmembrane region" description="Helical" evidence="2">
    <location>
        <begin position="276"/>
        <end position="296"/>
    </location>
</feature>
<dbReference type="GO" id="GO:0006508">
    <property type="term" value="P:proteolysis"/>
    <property type="evidence" value="ECO:0007669"/>
    <property type="project" value="UniProtKB-KW"/>
</dbReference>
<dbReference type="InParanoid" id="A0A2V0NZJ2"/>
<evidence type="ECO:0000256" key="1">
    <source>
        <dbReference type="SAM" id="MobiDB-lite"/>
    </source>
</evidence>
<dbReference type="FunCoup" id="A0A2V0NZJ2">
    <property type="interactions" value="521"/>
</dbReference>
<dbReference type="GO" id="GO:0004175">
    <property type="term" value="F:endopeptidase activity"/>
    <property type="evidence" value="ECO:0007669"/>
    <property type="project" value="UniProtKB-ARBA"/>
</dbReference>
<feature type="transmembrane region" description="Helical" evidence="2">
    <location>
        <begin position="303"/>
        <end position="320"/>
    </location>
</feature>
<dbReference type="InterPro" id="IPR003675">
    <property type="entry name" value="Rce1/LyrA-like_dom"/>
</dbReference>
<organism evidence="4 5">
    <name type="scientific">Raphidocelis subcapitata</name>
    <dbReference type="NCBI Taxonomy" id="307507"/>
    <lineage>
        <taxon>Eukaryota</taxon>
        <taxon>Viridiplantae</taxon>
        <taxon>Chlorophyta</taxon>
        <taxon>core chlorophytes</taxon>
        <taxon>Chlorophyceae</taxon>
        <taxon>CS clade</taxon>
        <taxon>Sphaeropleales</taxon>
        <taxon>Selenastraceae</taxon>
        <taxon>Raphidocelis</taxon>
    </lineage>
</organism>
<keyword evidence="4" id="KW-0645">Protease</keyword>
<keyword evidence="2" id="KW-1133">Transmembrane helix</keyword>
<reference evidence="4 5" key="1">
    <citation type="journal article" date="2018" name="Sci. Rep.">
        <title>Raphidocelis subcapitata (=Pseudokirchneriella subcapitata) provides an insight into genome evolution and environmental adaptations in the Sphaeropleales.</title>
        <authorList>
            <person name="Suzuki S."/>
            <person name="Yamaguchi H."/>
            <person name="Nakajima N."/>
            <person name="Kawachi M."/>
        </authorList>
    </citation>
    <scope>NUCLEOTIDE SEQUENCE [LARGE SCALE GENOMIC DNA]</scope>
    <source>
        <strain evidence="4 5">NIES-35</strain>
    </source>
</reference>
<keyword evidence="2" id="KW-0812">Transmembrane</keyword>
<dbReference type="PANTHER" id="PTHR43592">
    <property type="entry name" value="CAAX AMINO TERMINAL PROTEASE"/>
    <property type="match status" value="1"/>
</dbReference>
<feature type="compositionally biased region" description="Low complexity" evidence="1">
    <location>
        <begin position="54"/>
        <end position="88"/>
    </location>
</feature>
<keyword evidence="5" id="KW-1185">Reference proteome</keyword>
<feature type="region of interest" description="Disordered" evidence="1">
    <location>
        <begin position="26"/>
        <end position="88"/>
    </location>
</feature>
<evidence type="ECO:0000256" key="2">
    <source>
        <dbReference type="SAM" id="Phobius"/>
    </source>
</evidence>
<comment type="caution">
    <text evidence="4">The sequence shown here is derived from an EMBL/GenBank/DDBJ whole genome shotgun (WGS) entry which is preliminary data.</text>
</comment>
<dbReference type="OrthoDB" id="548974at2759"/>
<feature type="transmembrane region" description="Helical" evidence="2">
    <location>
        <begin position="197"/>
        <end position="222"/>
    </location>
</feature>
<dbReference type="Proteomes" id="UP000247498">
    <property type="component" value="Unassembled WGS sequence"/>
</dbReference>
<keyword evidence="2" id="KW-0472">Membrane</keyword>
<evidence type="ECO:0000259" key="3">
    <source>
        <dbReference type="Pfam" id="PF02517"/>
    </source>
</evidence>
<dbReference type="GO" id="GO:0080120">
    <property type="term" value="P:CAAX-box protein maturation"/>
    <property type="evidence" value="ECO:0007669"/>
    <property type="project" value="UniProtKB-ARBA"/>
</dbReference>
<evidence type="ECO:0000313" key="4">
    <source>
        <dbReference type="EMBL" id="GBF93044.1"/>
    </source>
</evidence>
<dbReference type="Pfam" id="PF02517">
    <property type="entry name" value="Rce1-like"/>
    <property type="match status" value="1"/>
</dbReference>
<evidence type="ECO:0000313" key="5">
    <source>
        <dbReference type="Proteomes" id="UP000247498"/>
    </source>
</evidence>
<keyword evidence="4" id="KW-0378">Hydrolase</keyword>
<gene>
    <name evidence="4" type="ORF">Rsub_05655</name>
</gene>
<feature type="transmembrane region" description="Helical" evidence="2">
    <location>
        <begin position="102"/>
        <end position="129"/>
    </location>
</feature>
<feature type="transmembrane region" description="Helical" evidence="2">
    <location>
        <begin position="149"/>
        <end position="168"/>
    </location>
</feature>
<dbReference type="AlphaFoldDB" id="A0A2V0NZJ2"/>
<dbReference type="PANTHER" id="PTHR43592:SF15">
    <property type="entry name" value="CAAX AMINO TERMINAL PROTEASE FAMILY PROTEIN"/>
    <property type="match status" value="1"/>
</dbReference>
<name>A0A2V0NZJ2_9CHLO</name>